<keyword evidence="6 11" id="KW-0472">Membrane</keyword>
<evidence type="ECO:0000256" key="3">
    <source>
        <dbReference type="ARBA" id="ARBA00022692"/>
    </source>
</evidence>
<evidence type="ECO:0000256" key="10">
    <source>
        <dbReference type="ARBA" id="ARBA00023303"/>
    </source>
</evidence>
<keyword evidence="10" id="KW-0407">Ion channel</keyword>
<sequence length="488" mass="55423">MAHKNHTVCCMLVLGCVCGLVNFVNASTVPAERSLIGERYSEKHHFIKNRKSTAIGGTSIRMRRSIQEQRDTGQVDVCSDIVGPEWQKNKHEISPCEQLDVWVPKKTGFTEFVKIEESEVKDGFSIAIFCHALQVLPFKVQPIFKSFGEQTNDTYDKLLENIVGKNCTCAAGDFTVRASRAQYVNFTIPYLSSEVYMLVHGAREWNQTLWTFLSPFTWRLWITIFSMCIYIGAAVAILEYRVGNPKFKAPYHQALRMVIWFPISTFFFNEGKILNRNSKVVLVMWLSMIFIVVQIFTATLSSWLTLDQLRPRLPTNFDNAGYQNGSFLKDFIKEKYNCSGNNLLPLNSAEEYKEVLSNGSVKIIFDELPYVDLFLAKYGSDYMKFGPINQESGIAFAFPPGSSLFPIFSRAVINVTESDTMMKMKKKYLGFHPPDNSQPNQPLPQSLDVQSFIGLFIFIGTVAIAAIILSEISLRRENKKVLPISVEE</sequence>
<feature type="chain" id="PRO_5015780336" evidence="12">
    <location>
        <begin position="27"/>
        <end position="488"/>
    </location>
</feature>
<dbReference type="InterPro" id="IPR001320">
    <property type="entry name" value="Iontro_rcpt_C"/>
</dbReference>
<keyword evidence="4 11" id="KW-1133">Transmembrane helix</keyword>
<organism evidence="14 15">
    <name type="scientific">Artemisia annua</name>
    <name type="common">Sweet wormwood</name>
    <dbReference type="NCBI Taxonomy" id="35608"/>
    <lineage>
        <taxon>Eukaryota</taxon>
        <taxon>Viridiplantae</taxon>
        <taxon>Streptophyta</taxon>
        <taxon>Embryophyta</taxon>
        <taxon>Tracheophyta</taxon>
        <taxon>Spermatophyta</taxon>
        <taxon>Magnoliopsida</taxon>
        <taxon>eudicotyledons</taxon>
        <taxon>Gunneridae</taxon>
        <taxon>Pentapetalae</taxon>
        <taxon>asterids</taxon>
        <taxon>campanulids</taxon>
        <taxon>Asterales</taxon>
        <taxon>Asteraceae</taxon>
        <taxon>Asteroideae</taxon>
        <taxon>Anthemideae</taxon>
        <taxon>Artemisiinae</taxon>
        <taxon>Artemisia</taxon>
    </lineage>
</organism>
<feature type="transmembrane region" description="Helical" evidence="11">
    <location>
        <begin position="218"/>
        <end position="238"/>
    </location>
</feature>
<dbReference type="Proteomes" id="UP000245207">
    <property type="component" value="Unassembled WGS sequence"/>
</dbReference>
<dbReference type="PROSITE" id="PS51257">
    <property type="entry name" value="PROKAR_LIPOPROTEIN"/>
    <property type="match status" value="1"/>
</dbReference>
<dbReference type="InterPro" id="IPR015683">
    <property type="entry name" value="Ionotropic_Glu_rcpt"/>
</dbReference>
<evidence type="ECO:0000256" key="6">
    <source>
        <dbReference type="ARBA" id="ARBA00023136"/>
    </source>
</evidence>
<feature type="domain" description="Ionotropic glutamate receptor C-terminal" evidence="13">
    <location>
        <begin position="98"/>
        <end position="431"/>
    </location>
</feature>
<evidence type="ECO:0000256" key="5">
    <source>
        <dbReference type="ARBA" id="ARBA00023065"/>
    </source>
</evidence>
<keyword evidence="2" id="KW-0813">Transport</keyword>
<name>A0A2U1PW15_ARTAN</name>
<keyword evidence="5" id="KW-0406">Ion transport</keyword>
<evidence type="ECO:0000256" key="12">
    <source>
        <dbReference type="SAM" id="SignalP"/>
    </source>
</evidence>
<keyword evidence="7" id="KW-0675">Receptor</keyword>
<dbReference type="AlphaFoldDB" id="A0A2U1PW15"/>
<evidence type="ECO:0000256" key="9">
    <source>
        <dbReference type="ARBA" id="ARBA00023286"/>
    </source>
</evidence>
<dbReference type="GO" id="GO:0015276">
    <property type="term" value="F:ligand-gated monoatomic ion channel activity"/>
    <property type="evidence" value="ECO:0007669"/>
    <property type="project" value="InterPro"/>
</dbReference>
<gene>
    <name evidence="14" type="ORF">CTI12_AA106100</name>
</gene>
<dbReference type="Pfam" id="PF00060">
    <property type="entry name" value="Lig_chan"/>
    <property type="match status" value="1"/>
</dbReference>
<comment type="caution">
    <text evidence="14">The sequence shown here is derived from an EMBL/GenBank/DDBJ whole genome shotgun (WGS) entry which is preliminary data.</text>
</comment>
<keyword evidence="15" id="KW-1185">Reference proteome</keyword>
<feature type="transmembrane region" description="Helical" evidence="11">
    <location>
        <begin position="449"/>
        <end position="470"/>
    </location>
</feature>
<dbReference type="SUPFAM" id="SSF53850">
    <property type="entry name" value="Periplasmic binding protein-like II"/>
    <property type="match status" value="1"/>
</dbReference>
<feature type="transmembrane region" description="Helical" evidence="11">
    <location>
        <begin position="280"/>
        <end position="306"/>
    </location>
</feature>
<keyword evidence="12" id="KW-0732">Signal</keyword>
<dbReference type="Gene3D" id="3.40.190.10">
    <property type="entry name" value="Periplasmic binding protein-like II"/>
    <property type="match status" value="1"/>
</dbReference>
<reference evidence="14 15" key="1">
    <citation type="journal article" date="2018" name="Mol. Plant">
        <title>The genome of Artemisia annua provides insight into the evolution of Asteraceae family and artemisinin biosynthesis.</title>
        <authorList>
            <person name="Shen Q."/>
            <person name="Zhang L."/>
            <person name="Liao Z."/>
            <person name="Wang S."/>
            <person name="Yan T."/>
            <person name="Shi P."/>
            <person name="Liu M."/>
            <person name="Fu X."/>
            <person name="Pan Q."/>
            <person name="Wang Y."/>
            <person name="Lv Z."/>
            <person name="Lu X."/>
            <person name="Zhang F."/>
            <person name="Jiang W."/>
            <person name="Ma Y."/>
            <person name="Chen M."/>
            <person name="Hao X."/>
            <person name="Li L."/>
            <person name="Tang Y."/>
            <person name="Lv G."/>
            <person name="Zhou Y."/>
            <person name="Sun X."/>
            <person name="Brodelius P.E."/>
            <person name="Rose J.K.C."/>
            <person name="Tang K."/>
        </authorList>
    </citation>
    <scope>NUCLEOTIDE SEQUENCE [LARGE SCALE GENOMIC DNA]</scope>
    <source>
        <strain evidence="15">cv. Huhao1</strain>
        <tissue evidence="14">Leaf</tissue>
    </source>
</reference>
<dbReference type="EMBL" id="PKPP01000674">
    <property type="protein sequence ID" value="PWA89903.1"/>
    <property type="molecule type" value="Genomic_DNA"/>
</dbReference>
<protein>
    <submittedName>
        <fullName evidence="14">Extracellular solute-binding protein, family 3</fullName>
    </submittedName>
</protein>
<dbReference type="Gene3D" id="1.10.287.70">
    <property type="match status" value="1"/>
</dbReference>
<evidence type="ECO:0000259" key="13">
    <source>
        <dbReference type="SMART" id="SM00079"/>
    </source>
</evidence>
<dbReference type="GO" id="GO:0016020">
    <property type="term" value="C:membrane"/>
    <property type="evidence" value="ECO:0007669"/>
    <property type="project" value="UniProtKB-SubCell"/>
</dbReference>
<evidence type="ECO:0000256" key="1">
    <source>
        <dbReference type="ARBA" id="ARBA00004141"/>
    </source>
</evidence>
<evidence type="ECO:0000256" key="2">
    <source>
        <dbReference type="ARBA" id="ARBA00022448"/>
    </source>
</evidence>
<evidence type="ECO:0000256" key="11">
    <source>
        <dbReference type="SAM" id="Phobius"/>
    </source>
</evidence>
<dbReference type="PANTHER" id="PTHR18966">
    <property type="entry name" value="IONOTROPIC GLUTAMATE RECEPTOR"/>
    <property type="match status" value="1"/>
</dbReference>
<proteinExistence type="predicted"/>
<comment type="subcellular location">
    <subcellularLocation>
        <location evidence="1">Membrane</location>
        <topology evidence="1">Multi-pass membrane protein</topology>
    </subcellularLocation>
</comment>
<accession>A0A2U1PW15</accession>
<evidence type="ECO:0000313" key="15">
    <source>
        <dbReference type="Proteomes" id="UP000245207"/>
    </source>
</evidence>
<dbReference type="OrthoDB" id="5984008at2759"/>
<evidence type="ECO:0000256" key="4">
    <source>
        <dbReference type="ARBA" id="ARBA00022989"/>
    </source>
</evidence>
<evidence type="ECO:0000313" key="14">
    <source>
        <dbReference type="EMBL" id="PWA89903.1"/>
    </source>
</evidence>
<dbReference type="SMART" id="SM00079">
    <property type="entry name" value="PBPe"/>
    <property type="match status" value="1"/>
</dbReference>
<evidence type="ECO:0000256" key="7">
    <source>
        <dbReference type="ARBA" id="ARBA00023170"/>
    </source>
</evidence>
<keyword evidence="3 11" id="KW-0812">Transmembrane</keyword>
<keyword evidence="8" id="KW-0325">Glycoprotein</keyword>
<feature type="signal peptide" evidence="12">
    <location>
        <begin position="1"/>
        <end position="26"/>
    </location>
</feature>
<evidence type="ECO:0000256" key="8">
    <source>
        <dbReference type="ARBA" id="ARBA00023180"/>
    </source>
</evidence>
<keyword evidence="9" id="KW-1071">Ligand-gated ion channel</keyword>